<dbReference type="RefSeq" id="WP_163746735.1">
    <property type="nucleotide sequence ID" value="NZ_AP022596.1"/>
</dbReference>
<dbReference type="Pfam" id="PF05050">
    <property type="entry name" value="Methyltransf_21"/>
    <property type="match status" value="1"/>
</dbReference>
<reference evidence="2 3" key="1">
    <citation type="journal article" date="2019" name="Emerg. Microbes Infect.">
        <title>Comprehensive subspecies identification of 175 nontuberculous mycobacteria species based on 7547 genomic profiles.</title>
        <authorList>
            <person name="Matsumoto Y."/>
            <person name="Kinjo T."/>
            <person name="Motooka D."/>
            <person name="Nabeya D."/>
            <person name="Jung N."/>
            <person name="Uechi K."/>
            <person name="Horii T."/>
            <person name="Iida T."/>
            <person name="Fujita J."/>
            <person name="Nakamura S."/>
        </authorList>
    </citation>
    <scope>NUCLEOTIDE SEQUENCE [LARGE SCALE GENOMIC DNA]</scope>
    <source>
        <strain evidence="2 3">JCM 30396</strain>
    </source>
</reference>
<dbReference type="PANTHER" id="PTHR34009:SF2">
    <property type="entry name" value="PROTEIN STAR"/>
    <property type="match status" value="1"/>
</dbReference>
<dbReference type="AlphaFoldDB" id="A0A7I7T247"/>
<feature type="domain" description="Methyltransferase FkbM" evidence="1">
    <location>
        <begin position="101"/>
        <end position="260"/>
    </location>
</feature>
<organism evidence="2 3">
    <name type="scientific">Mycolicibacterium helvum</name>
    <dbReference type="NCBI Taxonomy" id="1534349"/>
    <lineage>
        <taxon>Bacteria</taxon>
        <taxon>Bacillati</taxon>
        <taxon>Actinomycetota</taxon>
        <taxon>Actinomycetes</taxon>
        <taxon>Mycobacteriales</taxon>
        <taxon>Mycobacteriaceae</taxon>
        <taxon>Mycolicibacterium</taxon>
    </lineage>
</organism>
<evidence type="ECO:0000313" key="2">
    <source>
        <dbReference type="EMBL" id="BBY63013.1"/>
    </source>
</evidence>
<dbReference type="PANTHER" id="PTHR34009">
    <property type="entry name" value="PROTEIN STAR"/>
    <property type="match status" value="1"/>
</dbReference>
<sequence length="278" mass="31924">MPTHRRYPIGPLAKRTIKSALASAGIGVTRYETLEKLRSAQNAQRDIEFLRTMFNPDTAAHAAPHLYHALECLPNSRSQFRQDLFVLSQLDFKTNGYFVEFGATNGIELSNTYLLEKEFQWTGILAEPAQSWQKALKRNRTAHIETSCVWKDSNSTLTFNEVENAGLSTISDYSDIDLHQDARKQGRQYSVNTISLLDLLTKYKAPEVIDYLSIDTEGSEFAILDSFDFSKYRFRIITCEHNYTPMRDAIFELLTNNGYSRVFPDVSFNDDWYVSRLP</sequence>
<dbReference type="GO" id="GO:0016197">
    <property type="term" value="P:endosomal transport"/>
    <property type="evidence" value="ECO:0007669"/>
    <property type="project" value="TreeGrafter"/>
</dbReference>
<dbReference type="SUPFAM" id="SSF53335">
    <property type="entry name" value="S-adenosyl-L-methionine-dependent methyltransferases"/>
    <property type="match status" value="1"/>
</dbReference>
<dbReference type="InterPro" id="IPR053202">
    <property type="entry name" value="EGF_Rcpt_Signaling_Reg"/>
</dbReference>
<dbReference type="InterPro" id="IPR029063">
    <property type="entry name" value="SAM-dependent_MTases_sf"/>
</dbReference>
<dbReference type="Gene3D" id="3.40.50.150">
    <property type="entry name" value="Vaccinia Virus protein VP39"/>
    <property type="match status" value="1"/>
</dbReference>
<protein>
    <recommendedName>
        <fullName evidence="1">Methyltransferase FkbM domain-containing protein</fullName>
    </recommendedName>
</protein>
<evidence type="ECO:0000259" key="1">
    <source>
        <dbReference type="Pfam" id="PF05050"/>
    </source>
</evidence>
<dbReference type="InterPro" id="IPR006342">
    <property type="entry name" value="FkbM_mtfrase"/>
</dbReference>
<proteinExistence type="predicted"/>
<dbReference type="KEGG" id="mhev:MHEL_12560"/>
<keyword evidence="3" id="KW-1185">Reference proteome</keyword>
<dbReference type="Proteomes" id="UP000467148">
    <property type="component" value="Chromosome"/>
</dbReference>
<dbReference type="GO" id="GO:0006888">
    <property type="term" value="P:endoplasmic reticulum to Golgi vesicle-mediated transport"/>
    <property type="evidence" value="ECO:0007669"/>
    <property type="project" value="TreeGrafter"/>
</dbReference>
<name>A0A7I7T247_9MYCO</name>
<dbReference type="GO" id="GO:0005737">
    <property type="term" value="C:cytoplasm"/>
    <property type="evidence" value="ECO:0007669"/>
    <property type="project" value="GOC"/>
</dbReference>
<dbReference type="EMBL" id="AP022596">
    <property type="protein sequence ID" value="BBY63013.1"/>
    <property type="molecule type" value="Genomic_DNA"/>
</dbReference>
<gene>
    <name evidence="2" type="ORF">MHEL_12560</name>
</gene>
<accession>A0A7I7T247</accession>
<dbReference type="GO" id="GO:0005886">
    <property type="term" value="C:plasma membrane"/>
    <property type="evidence" value="ECO:0007669"/>
    <property type="project" value="TreeGrafter"/>
</dbReference>
<evidence type="ECO:0000313" key="3">
    <source>
        <dbReference type="Proteomes" id="UP000467148"/>
    </source>
</evidence>